<dbReference type="InterPro" id="IPR041470">
    <property type="entry name" value="GCP_N"/>
</dbReference>
<dbReference type="CTD" id="39365"/>
<name>B3M4N9_DROAN</name>
<gene>
    <name evidence="9" type="primary">Dana\GF24490</name>
    <name evidence="9" type="synonym">dana_GLEANR_9207</name>
    <name evidence="9" type="ORF">GF24490</name>
</gene>
<dbReference type="PhylomeDB" id="B3M4N9"/>
<feature type="compositionally biased region" description="Basic and acidic residues" evidence="6">
    <location>
        <begin position="663"/>
        <end position="676"/>
    </location>
</feature>
<dbReference type="EMBL" id="CH902618">
    <property type="protein sequence ID" value="EDV39438.1"/>
    <property type="molecule type" value="Genomic_DNA"/>
</dbReference>
<keyword evidence="4" id="KW-0493">Microtubule</keyword>
<evidence type="ECO:0000256" key="3">
    <source>
        <dbReference type="ARBA" id="ARBA00022490"/>
    </source>
</evidence>
<evidence type="ECO:0000256" key="6">
    <source>
        <dbReference type="SAM" id="MobiDB-lite"/>
    </source>
</evidence>
<protein>
    <recommendedName>
        <fullName evidence="11">Gamma-tubulin complex component 6</fullName>
    </recommendedName>
</protein>
<dbReference type="GO" id="GO:0000278">
    <property type="term" value="P:mitotic cell cycle"/>
    <property type="evidence" value="ECO:0007669"/>
    <property type="project" value="EnsemblMetazoa"/>
</dbReference>
<dbReference type="GO" id="GO:0051011">
    <property type="term" value="F:microtubule minus-end binding"/>
    <property type="evidence" value="ECO:0007669"/>
    <property type="project" value="TreeGrafter"/>
</dbReference>
<dbReference type="STRING" id="7217.B3M4N9"/>
<keyword evidence="3" id="KW-0963">Cytoplasm</keyword>
<dbReference type="GO" id="GO:0005813">
    <property type="term" value="C:centrosome"/>
    <property type="evidence" value="ECO:0007669"/>
    <property type="project" value="EnsemblMetazoa"/>
</dbReference>
<sequence length="1334" mass="153118">MDAEVECNHSVPDLVTHLATLLCAEELAPHRPTAAAVAKKRSRIYEALFLSGTMPTQSKLDLFNKVSRELEVECKHRKNFKDLQVLLENRTLEESVKIEDAENDLVKKNIRVLRPGPLRLVASYVPDPAQVLMENQFPNVFKSVDQMRRALKPIQLKPYTDFLQTNPISMPEPFRVKFQNQKTSRFSGIAESMSRIRATKDHPPPFSLRMPVLKKPKSSALDNQEFICDAEPQKIFVSDHMLTNDLMLYANKDLVLNYIQESILVEHLKKAAAGLQSETITISPEDSELLVIQPQITLRTVLPEVVAGFAEPFLGSGRAFRRLNARVRGSNHLVTRLERPVTRALREALVEFLSNSREFLLSLNANSITQLLSYSRPAMLLLQHLDKMFSHEPRLTFDGEVTGPFLLSCIWSAIDNCCNSNFLQLLIYMLRSICQTYFVQLKRWLFHGELDETMNETFITRSLNHSQTVFDECSKEFFDRGYMVIKESVPNFLSGCEDDIFQCGKYNQVLKSYNAQHPVFDVELPEIVVCLEEQQLKEMRRNLAEKYSAIYQRFGWCSMQSIFEERIAAKRSFKNLMVERTKAHLAAWEENQRLLLLEANAQKKLRYEELNAQQELQENIRLERRRQEIVQELAFQAECNRLEELTLEQEKHELEKTVAQLQDELKSEKDSHERGSPDPSINSDRSFVSCQEGPDSHQNSSIENNDEGLDKEQEATDEIASQFSSTGVQYQRTMSDVVNSNEQPIPQTELSRNRQNMHSSEQFQECQTWVKLNQQPKSQNTESGPVSGFYAPLPSDLNANVPEKLSELQLNRLRMTHHDAFDSYNCTEDEHTKRMQISLASDTERARNRRRVMNSEYNIILGQDWTKRTNTLSLPLESNKLHVDVPLAVLTPMSTTSDVDIGSQTPTKDTSDSSNKDETNNNNHEIESQNSSVAQENVSSCLERVAASFKPTFLLPTHGNLTSIRQKQTKESPKEPSFSKIPKNCNPFMIRRCLQLSVMAPVNAHYALLRNEVLRIFHELRIYDHFRKLRNYFFLLDGHFGTVLTCDILGRIKAGVDPRSLCQKGILDAILSNALASCSDEITVAQNLTLNCSTIPESLNLLSVEATSMLMLNCKVDWPLNLVISPETIAKYGQVFGYLLKLRHVCYVIEGTYDYLQQMGKLLGPELRTASHFRQLQMARHKLAHFLTSLQTHLVAKALQGSWQKFKEQLCTVNSIEGLYQEHVMYLKRVAFLAHLNRRSAKVKETIDKMLIIILRFCKVLQSESFLMDNNNVFIHPRFKRLLQEEAEFEKFMLYLIYLGNKAAKSGYQEEIGDLITVINFNKYYKVAEKDAVS</sequence>
<feature type="compositionally biased region" description="Polar residues" evidence="6">
    <location>
        <begin position="679"/>
        <end position="689"/>
    </location>
</feature>
<dbReference type="InterPro" id="IPR007259">
    <property type="entry name" value="GCP"/>
</dbReference>
<evidence type="ECO:0000256" key="4">
    <source>
        <dbReference type="ARBA" id="ARBA00022701"/>
    </source>
</evidence>
<dbReference type="GO" id="GO:0000931">
    <property type="term" value="C:gamma-tubulin ring complex"/>
    <property type="evidence" value="ECO:0007669"/>
    <property type="project" value="EnsemblMetazoa"/>
</dbReference>
<comment type="subcellular location">
    <subcellularLocation>
        <location evidence="1">Cytoplasm</location>
        <location evidence="1">Cytoskeleton</location>
    </subcellularLocation>
</comment>
<evidence type="ECO:0008006" key="11">
    <source>
        <dbReference type="Google" id="ProtNLM"/>
    </source>
</evidence>
<evidence type="ECO:0000256" key="1">
    <source>
        <dbReference type="ARBA" id="ARBA00004245"/>
    </source>
</evidence>
<dbReference type="eggNOG" id="KOG2001">
    <property type="taxonomic scope" value="Eukaryota"/>
</dbReference>
<dbReference type="GO" id="GO:0005874">
    <property type="term" value="C:microtubule"/>
    <property type="evidence" value="ECO:0007669"/>
    <property type="project" value="UniProtKB-KW"/>
</dbReference>
<dbReference type="PANTHER" id="PTHR19302">
    <property type="entry name" value="GAMMA TUBULIN COMPLEX PROTEIN"/>
    <property type="match status" value="1"/>
</dbReference>
<evidence type="ECO:0000256" key="5">
    <source>
        <dbReference type="ARBA" id="ARBA00023212"/>
    </source>
</evidence>
<dbReference type="Pfam" id="PF17681">
    <property type="entry name" value="GCP_N_terminal"/>
    <property type="match status" value="1"/>
</dbReference>
<dbReference type="InParanoid" id="B3M4N9"/>
<proteinExistence type="inferred from homology"/>
<dbReference type="GO" id="GO:0051225">
    <property type="term" value="P:spindle assembly"/>
    <property type="evidence" value="ECO:0007669"/>
    <property type="project" value="TreeGrafter"/>
</dbReference>
<dbReference type="GO" id="GO:0090221">
    <property type="term" value="P:mitotic spindle-templated microtubule nucleation"/>
    <property type="evidence" value="ECO:0007669"/>
    <property type="project" value="EnsemblMetazoa"/>
</dbReference>
<dbReference type="GO" id="GO:0051321">
    <property type="term" value="P:meiotic cell cycle"/>
    <property type="evidence" value="ECO:0007669"/>
    <property type="project" value="TreeGrafter"/>
</dbReference>
<dbReference type="FunCoup" id="B3M4N9">
    <property type="interactions" value="23"/>
</dbReference>
<feature type="region of interest" description="Disordered" evidence="6">
    <location>
        <begin position="663"/>
        <end position="716"/>
    </location>
</feature>
<dbReference type="OMA" id="MAPVNAH"/>
<dbReference type="GO" id="GO:0000922">
    <property type="term" value="C:spindle pole"/>
    <property type="evidence" value="ECO:0007669"/>
    <property type="project" value="InterPro"/>
</dbReference>
<dbReference type="GeneID" id="6507122"/>
<evidence type="ECO:0000259" key="8">
    <source>
        <dbReference type="Pfam" id="PF17681"/>
    </source>
</evidence>
<dbReference type="InterPro" id="IPR042241">
    <property type="entry name" value="GCP_C_sf"/>
</dbReference>
<feature type="domain" description="Gamma tubulin complex component protein N-terminal" evidence="8">
    <location>
        <begin position="272"/>
        <end position="518"/>
    </location>
</feature>
<feature type="region of interest" description="Disordered" evidence="6">
    <location>
        <begin position="896"/>
        <end position="933"/>
    </location>
</feature>
<evidence type="ECO:0000259" key="7">
    <source>
        <dbReference type="Pfam" id="PF04130"/>
    </source>
</evidence>
<feature type="compositionally biased region" description="Polar residues" evidence="6">
    <location>
        <begin position="775"/>
        <end position="784"/>
    </location>
</feature>
<dbReference type="Proteomes" id="UP000007801">
    <property type="component" value="Unassembled WGS sequence"/>
</dbReference>
<feature type="region of interest" description="Disordered" evidence="6">
    <location>
        <begin position="775"/>
        <end position="797"/>
    </location>
</feature>
<dbReference type="GO" id="GO:0043015">
    <property type="term" value="F:gamma-tubulin binding"/>
    <property type="evidence" value="ECO:0007669"/>
    <property type="project" value="EnsemblMetazoa"/>
</dbReference>
<evidence type="ECO:0000313" key="10">
    <source>
        <dbReference type="Proteomes" id="UP000007801"/>
    </source>
</evidence>
<dbReference type="HOGENOM" id="CLU_005451_0_0_1"/>
<dbReference type="GO" id="GO:0031122">
    <property type="term" value="P:cytoplasmic microtubule organization"/>
    <property type="evidence" value="ECO:0007669"/>
    <property type="project" value="TreeGrafter"/>
</dbReference>
<evidence type="ECO:0000256" key="2">
    <source>
        <dbReference type="ARBA" id="ARBA00010337"/>
    </source>
</evidence>
<comment type="similarity">
    <text evidence="2">Belongs to the TUBGCP family.</text>
</comment>
<organism evidence="9 10">
    <name type="scientific">Drosophila ananassae</name>
    <name type="common">Fruit fly</name>
    <dbReference type="NCBI Taxonomy" id="7217"/>
    <lineage>
        <taxon>Eukaryota</taxon>
        <taxon>Metazoa</taxon>
        <taxon>Ecdysozoa</taxon>
        <taxon>Arthropoda</taxon>
        <taxon>Hexapoda</taxon>
        <taxon>Insecta</taxon>
        <taxon>Pterygota</taxon>
        <taxon>Neoptera</taxon>
        <taxon>Endopterygota</taxon>
        <taxon>Diptera</taxon>
        <taxon>Brachycera</taxon>
        <taxon>Muscomorpha</taxon>
        <taxon>Ephydroidea</taxon>
        <taxon>Drosophilidae</taxon>
        <taxon>Drosophila</taxon>
        <taxon>Sophophora</taxon>
    </lineage>
</organism>
<dbReference type="Gene3D" id="1.20.120.1900">
    <property type="entry name" value="Gamma-tubulin complex, C-terminal domain"/>
    <property type="match status" value="1"/>
</dbReference>
<dbReference type="PANTHER" id="PTHR19302:SF70">
    <property type="entry name" value="GAMMA-TUBULIN COMPLEX COMPONENT 6"/>
    <property type="match status" value="1"/>
</dbReference>
<evidence type="ECO:0000313" key="9">
    <source>
        <dbReference type="EMBL" id="EDV39438.1"/>
    </source>
</evidence>
<dbReference type="Pfam" id="PF04130">
    <property type="entry name" value="GCP_C_terminal"/>
    <property type="match status" value="1"/>
</dbReference>
<dbReference type="KEGG" id="dan:6507122"/>
<reference evidence="9 10" key="1">
    <citation type="journal article" date="2007" name="Nature">
        <title>Evolution of genes and genomes on the Drosophila phylogeny.</title>
        <authorList>
            <consortium name="Drosophila 12 Genomes Consortium"/>
            <person name="Clark A.G."/>
            <person name="Eisen M.B."/>
            <person name="Smith D.R."/>
            <person name="Bergman C.M."/>
            <person name="Oliver B."/>
            <person name="Markow T.A."/>
            <person name="Kaufman T.C."/>
            <person name="Kellis M."/>
            <person name="Gelbart W."/>
            <person name="Iyer V.N."/>
            <person name="Pollard D.A."/>
            <person name="Sackton T.B."/>
            <person name="Larracuente A.M."/>
            <person name="Singh N.D."/>
            <person name="Abad J.P."/>
            <person name="Abt D.N."/>
            <person name="Adryan B."/>
            <person name="Aguade M."/>
            <person name="Akashi H."/>
            <person name="Anderson W.W."/>
            <person name="Aquadro C.F."/>
            <person name="Ardell D.H."/>
            <person name="Arguello R."/>
            <person name="Artieri C.G."/>
            <person name="Barbash D.A."/>
            <person name="Barker D."/>
            <person name="Barsanti P."/>
            <person name="Batterham P."/>
            <person name="Batzoglou S."/>
            <person name="Begun D."/>
            <person name="Bhutkar A."/>
            <person name="Blanco E."/>
            <person name="Bosak S.A."/>
            <person name="Bradley R.K."/>
            <person name="Brand A.D."/>
            <person name="Brent M.R."/>
            <person name="Brooks A.N."/>
            <person name="Brown R.H."/>
            <person name="Butlin R.K."/>
            <person name="Caggese C."/>
            <person name="Calvi B.R."/>
            <person name="Bernardo de Carvalho A."/>
            <person name="Caspi A."/>
            <person name="Castrezana S."/>
            <person name="Celniker S.E."/>
            <person name="Chang J.L."/>
            <person name="Chapple C."/>
            <person name="Chatterji S."/>
            <person name="Chinwalla A."/>
            <person name="Civetta A."/>
            <person name="Clifton S.W."/>
            <person name="Comeron J.M."/>
            <person name="Costello J.C."/>
            <person name="Coyne J.A."/>
            <person name="Daub J."/>
            <person name="David R.G."/>
            <person name="Delcher A.L."/>
            <person name="Delehaunty K."/>
            <person name="Do C.B."/>
            <person name="Ebling H."/>
            <person name="Edwards K."/>
            <person name="Eickbush T."/>
            <person name="Evans J.D."/>
            <person name="Filipski A."/>
            <person name="Findeiss S."/>
            <person name="Freyhult E."/>
            <person name="Fulton L."/>
            <person name="Fulton R."/>
            <person name="Garcia A.C."/>
            <person name="Gardiner A."/>
            <person name="Garfield D.A."/>
            <person name="Garvin B.E."/>
            <person name="Gibson G."/>
            <person name="Gilbert D."/>
            <person name="Gnerre S."/>
            <person name="Godfrey J."/>
            <person name="Good R."/>
            <person name="Gotea V."/>
            <person name="Gravely B."/>
            <person name="Greenberg A.J."/>
            <person name="Griffiths-Jones S."/>
            <person name="Gross S."/>
            <person name="Guigo R."/>
            <person name="Gustafson E.A."/>
            <person name="Haerty W."/>
            <person name="Hahn M.W."/>
            <person name="Halligan D.L."/>
            <person name="Halpern A.L."/>
            <person name="Halter G.M."/>
            <person name="Han M.V."/>
            <person name="Heger A."/>
            <person name="Hillier L."/>
            <person name="Hinrichs A.S."/>
            <person name="Holmes I."/>
            <person name="Hoskins R.A."/>
            <person name="Hubisz M.J."/>
            <person name="Hultmark D."/>
            <person name="Huntley M.A."/>
            <person name="Jaffe D.B."/>
            <person name="Jagadeeshan S."/>
            <person name="Jeck W.R."/>
            <person name="Johnson J."/>
            <person name="Jones C.D."/>
            <person name="Jordan W.C."/>
            <person name="Karpen G.H."/>
            <person name="Kataoka E."/>
            <person name="Keightley P.D."/>
            <person name="Kheradpour P."/>
            <person name="Kirkness E.F."/>
            <person name="Koerich L.B."/>
            <person name="Kristiansen K."/>
            <person name="Kudrna D."/>
            <person name="Kulathinal R.J."/>
            <person name="Kumar S."/>
            <person name="Kwok R."/>
            <person name="Lander E."/>
            <person name="Langley C.H."/>
            <person name="Lapoint R."/>
            <person name="Lazzaro B.P."/>
            <person name="Lee S.J."/>
            <person name="Levesque L."/>
            <person name="Li R."/>
            <person name="Lin C.F."/>
            <person name="Lin M.F."/>
            <person name="Lindblad-Toh K."/>
            <person name="Llopart A."/>
            <person name="Long M."/>
            <person name="Low L."/>
            <person name="Lozovsky E."/>
            <person name="Lu J."/>
            <person name="Luo M."/>
            <person name="Machado C.A."/>
            <person name="Makalowski W."/>
            <person name="Marzo M."/>
            <person name="Matsuda M."/>
            <person name="Matzkin L."/>
            <person name="McAllister B."/>
            <person name="McBride C.S."/>
            <person name="McKernan B."/>
            <person name="McKernan K."/>
            <person name="Mendez-Lago M."/>
            <person name="Minx P."/>
            <person name="Mollenhauer M.U."/>
            <person name="Montooth K."/>
            <person name="Mount S.M."/>
            <person name="Mu X."/>
            <person name="Myers E."/>
            <person name="Negre B."/>
            <person name="Newfeld S."/>
            <person name="Nielsen R."/>
            <person name="Noor M.A."/>
            <person name="O'Grady P."/>
            <person name="Pachter L."/>
            <person name="Papaceit M."/>
            <person name="Parisi M.J."/>
            <person name="Parisi M."/>
            <person name="Parts L."/>
            <person name="Pedersen J.S."/>
            <person name="Pesole G."/>
            <person name="Phillippy A.M."/>
            <person name="Ponting C.P."/>
            <person name="Pop M."/>
            <person name="Porcelli D."/>
            <person name="Powell J.R."/>
            <person name="Prohaska S."/>
            <person name="Pruitt K."/>
            <person name="Puig M."/>
            <person name="Quesneville H."/>
            <person name="Ram K.R."/>
            <person name="Rand D."/>
            <person name="Rasmussen M.D."/>
            <person name="Reed L.K."/>
            <person name="Reenan R."/>
            <person name="Reily A."/>
            <person name="Remington K.A."/>
            <person name="Rieger T.T."/>
            <person name="Ritchie M.G."/>
            <person name="Robin C."/>
            <person name="Rogers Y.H."/>
            <person name="Rohde C."/>
            <person name="Rozas J."/>
            <person name="Rubenfield M.J."/>
            <person name="Ruiz A."/>
            <person name="Russo S."/>
            <person name="Salzberg S.L."/>
            <person name="Sanchez-Gracia A."/>
            <person name="Saranga D.J."/>
            <person name="Sato H."/>
            <person name="Schaeffer S.W."/>
            <person name="Schatz M.C."/>
            <person name="Schlenke T."/>
            <person name="Schwartz R."/>
            <person name="Segarra C."/>
            <person name="Singh R.S."/>
            <person name="Sirot L."/>
            <person name="Sirota M."/>
            <person name="Sisneros N.B."/>
            <person name="Smith C.D."/>
            <person name="Smith T.F."/>
            <person name="Spieth J."/>
            <person name="Stage D.E."/>
            <person name="Stark A."/>
            <person name="Stephan W."/>
            <person name="Strausberg R.L."/>
            <person name="Strempel S."/>
            <person name="Sturgill D."/>
            <person name="Sutton G."/>
            <person name="Sutton G.G."/>
            <person name="Tao W."/>
            <person name="Teichmann S."/>
            <person name="Tobari Y.N."/>
            <person name="Tomimura Y."/>
            <person name="Tsolas J.M."/>
            <person name="Valente V.L."/>
            <person name="Venter E."/>
            <person name="Venter J.C."/>
            <person name="Vicario S."/>
            <person name="Vieira F.G."/>
            <person name="Vilella A.J."/>
            <person name="Villasante A."/>
            <person name="Walenz B."/>
            <person name="Wang J."/>
            <person name="Wasserman M."/>
            <person name="Watts T."/>
            <person name="Wilson D."/>
            <person name="Wilson R.K."/>
            <person name="Wing R.A."/>
            <person name="Wolfner M.F."/>
            <person name="Wong A."/>
            <person name="Wong G.K."/>
            <person name="Wu C.I."/>
            <person name="Wu G."/>
            <person name="Yamamoto D."/>
            <person name="Yang H.P."/>
            <person name="Yang S.P."/>
            <person name="Yorke J.A."/>
            <person name="Yoshida K."/>
            <person name="Zdobnov E."/>
            <person name="Zhang P."/>
            <person name="Zhang Y."/>
            <person name="Zimin A.V."/>
            <person name="Baldwin J."/>
            <person name="Abdouelleil A."/>
            <person name="Abdulkadir J."/>
            <person name="Abebe A."/>
            <person name="Abera B."/>
            <person name="Abreu J."/>
            <person name="Acer S.C."/>
            <person name="Aftuck L."/>
            <person name="Alexander A."/>
            <person name="An P."/>
            <person name="Anderson E."/>
            <person name="Anderson S."/>
            <person name="Arachi H."/>
            <person name="Azer M."/>
            <person name="Bachantsang P."/>
            <person name="Barry A."/>
            <person name="Bayul T."/>
            <person name="Berlin A."/>
            <person name="Bessette D."/>
            <person name="Bloom T."/>
            <person name="Blye J."/>
            <person name="Boguslavskiy L."/>
            <person name="Bonnet C."/>
            <person name="Boukhgalter B."/>
            <person name="Bourzgui I."/>
            <person name="Brown A."/>
            <person name="Cahill P."/>
            <person name="Channer S."/>
            <person name="Cheshatsang Y."/>
            <person name="Chuda L."/>
            <person name="Citroen M."/>
            <person name="Collymore A."/>
            <person name="Cooke P."/>
            <person name="Costello M."/>
            <person name="D'Aco K."/>
            <person name="Daza R."/>
            <person name="De Haan G."/>
            <person name="DeGray S."/>
            <person name="DeMaso C."/>
            <person name="Dhargay N."/>
            <person name="Dooley K."/>
            <person name="Dooley E."/>
            <person name="Doricent M."/>
            <person name="Dorje P."/>
            <person name="Dorjee K."/>
            <person name="Dupes A."/>
            <person name="Elong R."/>
            <person name="Falk J."/>
            <person name="Farina A."/>
            <person name="Faro S."/>
            <person name="Ferguson D."/>
            <person name="Fisher S."/>
            <person name="Foley C.D."/>
            <person name="Franke A."/>
            <person name="Friedrich D."/>
            <person name="Gadbois L."/>
            <person name="Gearin G."/>
            <person name="Gearin C.R."/>
            <person name="Giannoukos G."/>
            <person name="Goode T."/>
            <person name="Graham J."/>
            <person name="Grandbois E."/>
            <person name="Grewal S."/>
            <person name="Gyaltsen K."/>
            <person name="Hafez N."/>
            <person name="Hagos B."/>
            <person name="Hall J."/>
            <person name="Henson C."/>
            <person name="Hollinger A."/>
            <person name="Honan T."/>
            <person name="Huard M.D."/>
            <person name="Hughes L."/>
            <person name="Hurhula B."/>
            <person name="Husby M.E."/>
            <person name="Kamat A."/>
            <person name="Kanga B."/>
            <person name="Kashin S."/>
            <person name="Khazanovich D."/>
            <person name="Kisner P."/>
            <person name="Lance K."/>
            <person name="Lara M."/>
            <person name="Lee W."/>
            <person name="Lennon N."/>
            <person name="Letendre F."/>
            <person name="LeVine R."/>
            <person name="Lipovsky A."/>
            <person name="Liu X."/>
            <person name="Liu J."/>
            <person name="Liu S."/>
            <person name="Lokyitsang T."/>
            <person name="Lokyitsang Y."/>
            <person name="Lubonja R."/>
            <person name="Lui A."/>
            <person name="MacDonald P."/>
            <person name="Magnisalis V."/>
            <person name="Maru K."/>
            <person name="Matthews C."/>
            <person name="McCusker W."/>
            <person name="McDonough S."/>
            <person name="Mehta T."/>
            <person name="Meldrim J."/>
            <person name="Meneus L."/>
            <person name="Mihai O."/>
            <person name="Mihalev A."/>
            <person name="Mihova T."/>
            <person name="Mittelman R."/>
            <person name="Mlenga V."/>
            <person name="Montmayeur A."/>
            <person name="Mulrain L."/>
            <person name="Navidi A."/>
            <person name="Naylor J."/>
            <person name="Negash T."/>
            <person name="Nguyen T."/>
            <person name="Nguyen N."/>
            <person name="Nicol R."/>
            <person name="Norbu C."/>
            <person name="Norbu N."/>
            <person name="Novod N."/>
            <person name="O'Neill B."/>
            <person name="Osman S."/>
            <person name="Markiewicz E."/>
            <person name="Oyono O.L."/>
            <person name="Patti C."/>
            <person name="Phunkhang P."/>
            <person name="Pierre F."/>
            <person name="Priest M."/>
            <person name="Raghuraman S."/>
            <person name="Rege F."/>
            <person name="Reyes R."/>
            <person name="Rise C."/>
            <person name="Rogov P."/>
            <person name="Ross K."/>
            <person name="Ryan E."/>
            <person name="Settipalli S."/>
            <person name="Shea T."/>
            <person name="Sherpa N."/>
            <person name="Shi L."/>
            <person name="Shih D."/>
            <person name="Sparrow T."/>
            <person name="Spaulding J."/>
            <person name="Stalker J."/>
            <person name="Stange-Thomann N."/>
            <person name="Stavropoulos S."/>
            <person name="Stone C."/>
            <person name="Strader C."/>
            <person name="Tesfaye S."/>
            <person name="Thomson T."/>
            <person name="Thoulutsang Y."/>
            <person name="Thoulutsang D."/>
            <person name="Topham K."/>
            <person name="Topping I."/>
            <person name="Tsamla T."/>
            <person name="Vassiliev H."/>
            <person name="Vo A."/>
            <person name="Wangchuk T."/>
            <person name="Wangdi T."/>
            <person name="Weiand M."/>
            <person name="Wilkinson J."/>
            <person name="Wilson A."/>
            <person name="Yadav S."/>
            <person name="Young G."/>
            <person name="Yu Q."/>
            <person name="Zembek L."/>
            <person name="Zhong D."/>
            <person name="Zimmer A."/>
            <person name="Zwirko Z."/>
            <person name="Jaffe D.B."/>
            <person name="Alvarez P."/>
            <person name="Brockman W."/>
            <person name="Butler J."/>
            <person name="Chin C."/>
            <person name="Gnerre S."/>
            <person name="Grabherr M."/>
            <person name="Kleber M."/>
            <person name="Mauceli E."/>
            <person name="MacCallum I."/>
        </authorList>
    </citation>
    <scope>NUCLEOTIDE SEQUENCE [LARGE SCALE GENOMIC DNA]</scope>
    <source>
        <strain evidence="10">Tucson 14024-0371.13</strain>
    </source>
</reference>
<dbReference type="eggNOG" id="KOG2000">
    <property type="taxonomic scope" value="Eukaryota"/>
</dbReference>
<accession>B3M4N9</accession>
<dbReference type="OrthoDB" id="775571at2759"/>
<feature type="compositionally biased region" description="Polar residues" evidence="6">
    <location>
        <begin position="896"/>
        <end position="908"/>
    </location>
</feature>
<feature type="compositionally biased region" description="Basic and acidic residues" evidence="6">
    <location>
        <begin position="909"/>
        <end position="927"/>
    </location>
</feature>
<keyword evidence="5" id="KW-0206">Cytoskeleton</keyword>
<feature type="domain" description="Gamma tubulin complex component C-terminal" evidence="7">
    <location>
        <begin position="1024"/>
        <end position="1325"/>
    </location>
</feature>
<dbReference type="InterPro" id="IPR040457">
    <property type="entry name" value="GCP_C"/>
</dbReference>
<keyword evidence="10" id="KW-1185">Reference proteome</keyword>